<dbReference type="FunFam" id="3.40.50.720:FF:000084">
    <property type="entry name" value="Short-chain dehydrogenase reductase"/>
    <property type="match status" value="1"/>
</dbReference>
<protein>
    <recommendedName>
        <fullName evidence="5">Short-chain dehydrogenase</fullName>
    </recommendedName>
</protein>
<dbReference type="AlphaFoldDB" id="W4LPU9"/>
<dbReference type="GO" id="GO:0016616">
    <property type="term" value="F:oxidoreductase activity, acting on the CH-OH group of donors, NAD or NADP as acceptor"/>
    <property type="evidence" value="ECO:0007669"/>
    <property type="project" value="TreeGrafter"/>
</dbReference>
<dbReference type="PANTHER" id="PTHR42760:SF133">
    <property type="entry name" value="3-OXOACYL-[ACYL-CARRIER-PROTEIN] REDUCTASE"/>
    <property type="match status" value="1"/>
</dbReference>
<evidence type="ECO:0000313" key="3">
    <source>
        <dbReference type="EMBL" id="ETW99982.1"/>
    </source>
</evidence>
<comment type="caution">
    <text evidence="3">The sequence shown here is derived from an EMBL/GenBank/DDBJ whole genome shotgun (WGS) entry which is preliminary data.</text>
</comment>
<dbReference type="Proteomes" id="UP000019141">
    <property type="component" value="Unassembled WGS sequence"/>
</dbReference>
<dbReference type="PRINTS" id="PR00081">
    <property type="entry name" value="GDHRDH"/>
</dbReference>
<organism evidence="3 4">
    <name type="scientific">Entotheonella factor</name>
    <dbReference type="NCBI Taxonomy" id="1429438"/>
    <lineage>
        <taxon>Bacteria</taxon>
        <taxon>Pseudomonadati</taxon>
        <taxon>Nitrospinota/Tectimicrobiota group</taxon>
        <taxon>Candidatus Tectimicrobiota</taxon>
        <taxon>Candidatus Entotheonellia</taxon>
        <taxon>Candidatus Entotheonellales</taxon>
        <taxon>Candidatus Entotheonellaceae</taxon>
        <taxon>Candidatus Entotheonella</taxon>
    </lineage>
</organism>
<dbReference type="Gene3D" id="3.40.50.720">
    <property type="entry name" value="NAD(P)-binding Rossmann-like Domain"/>
    <property type="match status" value="1"/>
</dbReference>
<dbReference type="InterPro" id="IPR002347">
    <property type="entry name" value="SDR_fam"/>
</dbReference>
<reference evidence="3 4" key="1">
    <citation type="journal article" date="2014" name="Nature">
        <title>An environmental bacterial taxon with a large and distinct metabolic repertoire.</title>
        <authorList>
            <person name="Wilson M.C."/>
            <person name="Mori T."/>
            <person name="Ruckert C."/>
            <person name="Uria A.R."/>
            <person name="Helf M.J."/>
            <person name="Takada K."/>
            <person name="Gernert C."/>
            <person name="Steffens U.A."/>
            <person name="Heycke N."/>
            <person name="Schmitt S."/>
            <person name="Rinke C."/>
            <person name="Helfrich E.J."/>
            <person name="Brachmann A.O."/>
            <person name="Gurgui C."/>
            <person name="Wakimoto T."/>
            <person name="Kracht M."/>
            <person name="Crusemann M."/>
            <person name="Hentschel U."/>
            <person name="Abe I."/>
            <person name="Matsunaga S."/>
            <person name="Kalinowski J."/>
            <person name="Takeyama H."/>
            <person name="Piel J."/>
        </authorList>
    </citation>
    <scope>NUCLEOTIDE SEQUENCE [LARGE SCALE GENOMIC DNA]</scope>
    <source>
        <strain evidence="4">TSY1</strain>
    </source>
</reference>
<dbReference type="PATRIC" id="fig|1429438.4.peg.2593"/>
<evidence type="ECO:0008006" key="5">
    <source>
        <dbReference type="Google" id="ProtNLM"/>
    </source>
</evidence>
<evidence type="ECO:0000256" key="1">
    <source>
        <dbReference type="ARBA" id="ARBA00006484"/>
    </source>
</evidence>
<dbReference type="Pfam" id="PF13561">
    <property type="entry name" value="adh_short_C2"/>
    <property type="match status" value="1"/>
</dbReference>
<keyword evidence="2" id="KW-0560">Oxidoreductase</keyword>
<dbReference type="SUPFAM" id="SSF51735">
    <property type="entry name" value="NAD(P)-binding Rossmann-fold domains"/>
    <property type="match status" value="1"/>
</dbReference>
<keyword evidence="4" id="KW-1185">Reference proteome</keyword>
<accession>W4LPU9</accession>
<dbReference type="EMBL" id="AZHW01000387">
    <property type="protein sequence ID" value="ETW99982.1"/>
    <property type="molecule type" value="Genomic_DNA"/>
</dbReference>
<dbReference type="PANTHER" id="PTHR42760">
    <property type="entry name" value="SHORT-CHAIN DEHYDROGENASES/REDUCTASES FAMILY MEMBER"/>
    <property type="match status" value="1"/>
</dbReference>
<dbReference type="InterPro" id="IPR036291">
    <property type="entry name" value="NAD(P)-bd_dom_sf"/>
</dbReference>
<evidence type="ECO:0000256" key="2">
    <source>
        <dbReference type="ARBA" id="ARBA00023002"/>
    </source>
</evidence>
<dbReference type="PRINTS" id="PR00080">
    <property type="entry name" value="SDRFAMILY"/>
</dbReference>
<proteinExistence type="inferred from homology"/>
<sequence>MLPGAYDVTGKVVFITGAGRGIGKGIAQVLAEAGADVAINALTPRYVEPTAAEIASASGRRVIPVIADVTKTDGVQQAVETVLQTFGRIDVLVNNLGDAIRKPLVALPEQAEPVALSDDELNFVMDINLTEAILCTRAVGPHMLERRSGKVINISSWTARQGGGEMVVYTIAKTALVGFTRAQAIEWAPYGVQVNGIAPGIFPDPVTSGEEGVRQTAERTASLVPLGRPGQLREVGYLALYLASAASDYMTGQTLFLDGGMSL</sequence>
<evidence type="ECO:0000313" key="4">
    <source>
        <dbReference type="Proteomes" id="UP000019141"/>
    </source>
</evidence>
<dbReference type="InterPro" id="IPR020904">
    <property type="entry name" value="Sc_DH/Rdtase_CS"/>
</dbReference>
<dbReference type="PROSITE" id="PS00061">
    <property type="entry name" value="ADH_SHORT"/>
    <property type="match status" value="1"/>
</dbReference>
<comment type="similarity">
    <text evidence="1">Belongs to the short-chain dehydrogenases/reductases (SDR) family.</text>
</comment>
<name>W4LPU9_ENTF1</name>
<dbReference type="HOGENOM" id="CLU_010194_1_1_7"/>
<gene>
    <name evidence="3" type="ORF">ETSY1_12950</name>
</gene>